<keyword evidence="2" id="KW-1185">Reference proteome</keyword>
<protein>
    <submittedName>
        <fullName evidence="1">Uncharacterized protein</fullName>
    </submittedName>
</protein>
<sequence>MRAQFIAEHDTWLCKEYCDQHKSKQFSLIRNGSQRVVVKTTPSISRDKLAYSIVKMYQKELSLYVVNAIIALAKT</sequence>
<evidence type="ECO:0000313" key="1">
    <source>
        <dbReference type="EMBL" id="KAF6040089.1"/>
    </source>
</evidence>
<name>A0A7J7KPH6_BUGNE</name>
<dbReference type="Proteomes" id="UP000593567">
    <property type="component" value="Unassembled WGS sequence"/>
</dbReference>
<dbReference type="EMBL" id="VXIV02000183">
    <property type="protein sequence ID" value="KAF6040089.1"/>
    <property type="molecule type" value="Genomic_DNA"/>
</dbReference>
<accession>A0A7J7KPH6</accession>
<reference evidence="1" key="1">
    <citation type="submission" date="2020-06" db="EMBL/GenBank/DDBJ databases">
        <title>Draft genome of Bugula neritina, a colonial animal packing powerful symbionts and potential medicines.</title>
        <authorList>
            <person name="Rayko M."/>
        </authorList>
    </citation>
    <scope>NUCLEOTIDE SEQUENCE [LARGE SCALE GENOMIC DNA]</scope>
    <source>
        <strain evidence="1">Kwan_BN1</strain>
    </source>
</reference>
<organism evidence="1 2">
    <name type="scientific">Bugula neritina</name>
    <name type="common">Brown bryozoan</name>
    <name type="synonym">Sertularia neritina</name>
    <dbReference type="NCBI Taxonomy" id="10212"/>
    <lineage>
        <taxon>Eukaryota</taxon>
        <taxon>Metazoa</taxon>
        <taxon>Spiralia</taxon>
        <taxon>Lophotrochozoa</taxon>
        <taxon>Bryozoa</taxon>
        <taxon>Gymnolaemata</taxon>
        <taxon>Cheilostomatida</taxon>
        <taxon>Flustrina</taxon>
        <taxon>Buguloidea</taxon>
        <taxon>Bugulidae</taxon>
        <taxon>Bugula</taxon>
    </lineage>
</organism>
<dbReference type="AlphaFoldDB" id="A0A7J7KPH6"/>
<comment type="caution">
    <text evidence="1">The sequence shown here is derived from an EMBL/GenBank/DDBJ whole genome shotgun (WGS) entry which is preliminary data.</text>
</comment>
<evidence type="ECO:0000313" key="2">
    <source>
        <dbReference type="Proteomes" id="UP000593567"/>
    </source>
</evidence>
<gene>
    <name evidence="1" type="ORF">EB796_001612</name>
</gene>
<proteinExistence type="predicted"/>